<dbReference type="RefSeq" id="WP_261496699.1">
    <property type="nucleotide sequence ID" value="NZ_JAOCQF010000002.1"/>
</dbReference>
<dbReference type="Proteomes" id="UP001205601">
    <property type="component" value="Unassembled WGS sequence"/>
</dbReference>
<accession>A0ABT2NP42</accession>
<evidence type="ECO:0000256" key="1">
    <source>
        <dbReference type="ARBA" id="ARBA00006738"/>
    </source>
</evidence>
<dbReference type="SUPFAM" id="SSF52980">
    <property type="entry name" value="Restriction endonuclease-like"/>
    <property type="match status" value="1"/>
</dbReference>
<organism evidence="3 4">
    <name type="scientific">Albidovulum sediminis</name>
    <dbReference type="NCBI Taxonomy" id="3066345"/>
    <lineage>
        <taxon>Bacteria</taxon>
        <taxon>Pseudomonadati</taxon>
        <taxon>Pseudomonadota</taxon>
        <taxon>Alphaproteobacteria</taxon>
        <taxon>Rhodobacterales</taxon>
        <taxon>Paracoccaceae</taxon>
        <taxon>Albidovulum</taxon>
    </lineage>
</organism>
<evidence type="ECO:0000313" key="4">
    <source>
        <dbReference type="Proteomes" id="UP001205601"/>
    </source>
</evidence>
<dbReference type="Pfam" id="PF02021">
    <property type="entry name" value="UPF0102"/>
    <property type="match status" value="1"/>
</dbReference>
<dbReference type="InterPro" id="IPR003509">
    <property type="entry name" value="UPF0102_YraN-like"/>
</dbReference>
<evidence type="ECO:0000256" key="2">
    <source>
        <dbReference type="HAMAP-Rule" id="MF_00048"/>
    </source>
</evidence>
<gene>
    <name evidence="3" type="ORF">N5I32_14265</name>
</gene>
<dbReference type="PANTHER" id="PTHR34039">
    <property type="entry name" value="UPF0102 PROTEIN YRAN"/>
    <property type="match status" value="1"/>
</dbReference>
<dbReference type="PANTHER" id="PTHR34039:SF1">
    <property type="entry name" value="UPF0102 PROTEIN YRAN"/>
    <property type="match status" value="1"/>
</dbReference>
<sequence>MRGRVAHLAGHSAEDQVARHYSAAGATVAAQCWRGRAGEIDLIVREGARVVFVEVKCSETTAGAAQMLLPRQIARLFAAAQEFVAAEPAGQDTEMRFDVALVDATGHIDVIRNALGA</sequence>
<comment type="similarity">
    <text evidence="1 2">Belongs to the UPF0102 family.</text>
</comment>
<evidence type="ECO:0000313" key="3">
    <source>
        <dbReference type="EMBL" id="MCT8330686.1"/>
    </source>
</evidence>
<keyword evidence="4" id="KW-1185">Reference proteome</keyword>
<dbReference type="InterPro" id="IPR011856">
    <property type="entry name" value="tRNA_endonuc-like_dom_sf"/>
</dbReference>
<comment type="caution">
    <text evidence="3">The sequence shown here is derived from an EMBL/GenBank/DDBJ whole genome shotgun (WGS) entry which is preliminary data.</text>
</comment>
<reference evidence="4" key="1">
    <citation type="submission" date="2023-07" db="EMBL/GenBank/DDBJ databases">
        <title>Defluviimonas sediminis sp. nov., isolated from mangrove sediment.</title>
        <authorList>
            <person name="Liu L."/>
            <person name="Li J."/>
            <person name="Huang Y."/>
            <person name="Pan J."/>
            <person name="Li M."/>
        </authorList>
    </citation>
    <scope>NUCLEOTIDE SEQUENCE [LARGE SCALE GENOMIC DNA]</scope>
    <source>
        <strain evidence="4">FT324</strain>
    </source>
</reference>
<dbReference type="Gene3D" id="3.40.1350.10">
    <property type="match status" value="1"/>
</dbReference>
<name>A0ABT2NP42_9RHOB</name>
<protein>
    <recommendedName>
        <fullName evidence="2">UPF0102 protein N5I32_14265</fullName>
    </recommendedName>
</protein>
<dbReference type="InterPro" id="IPR011335">
    <property type="entry name" value="Restrct_endonuc-II-like"/>
</dbReference>
<dbReference type="HAMAP" id="MF_00048">
    <property type="entry name" value="UPF0102"/>
    <property type="match status" value="1"/>
</dbReference>
<proteinExistence type="inferred from homology"/>
<dbReference type="EMBL" id="JAOCQF010000002">
    <property type="protein sequence ID" value="MCT8330686.1"/>
    <property type="molecule type" value="Genomic_DNA"/>
</dbReference>